<protein>
    <submittedName>
        <fullName evidence="4">Serine-type D-Ala-D-Ala carboxypeptidase</fullName>
        <ecNumber evidence="4">3.4.16.4</ecNumber>
        <ecNumber evidence="4">3.4.21.-</ecNumber>
    </submittedName>
</protein>
<dbReference type="EMBL" id="JBHLXE010000052">
    <property type="protein sequence ID" value="MFC0179504.1"/>
    <property type="molecule type" value="Genomic_DNA"/>
</dbReference>
<evidence type="ECO:0000256" key="1">
    <source>
        <dbReference type="ARBA" id="ARBA00006096"/>
    </source>
</evidence>
<proteinExistence type="inferred from homology"/>
<dbReference type="PANTHER" id="PTHR30023">
    <property type="entry name" value="D-ALANYL-D-ALANINE CARBOXYPEPTIDASE"/>
    <property type="match status" value="1"/>
</dbReference>
<evidence type="ECO:0000313" key="5">
    <source>
        <dbReference type="Proteomes" id="UP001589758"/>
    </source>
</evidence>
<dbReference type="EC" id="3.4.16.4" evidence="4"/>
<keyword evidence="2 4" id="KW-0378">Hydrolase</keyword>
<dbReference type="NCBIfam" id="TIGR00666">
    <property type="entry name" value="PBP4"/>
    <property type="match status" value="1"/>
</dbReference>
<comment type="caution">
    <text evidence="4">The sequence shown here is derived from an EMBL/GenBank/DDBJ whole genome shotgun (WGS) entry which is preliminary data.</text>
</comment>
<keyword evidence="5" id="KW-1185">Reference proteome</keyword>
<dbReference type="Gene3D" id="3.50.80.20">
    <property type="entry name" value="D-Ala-D-Ala carboxypeptidase C, peptidase S13"/>
    <property type="match status" value="1"/>
</dbReference>
<dbReference type="RefSeq" id="WP_385876605.1">
    <property type="nucleotide sequence ID" value="NZ_JBHLXE010000052.1"/>
</dbReference>
<name>A0ABV6C959_9GAMM</name>
<dbReference type="SUPFAM" id="SSF56601">
    <property type="entry name" value="beta-lactamase/transpeptidase-like"/>
    <property type="match status" value="1"/>
</dbReference>
<gene>
    <name evidence="4" type="primary">dacB</name>
    <name evidence="4" type="ORF">ACFFIT_05260</name>
</gene>
<dbReference type="EC" id="3.4.21.-" evidence="4"/>
<dbReference type="Gene3D" id="3.40.710.10">
    <property type="entry name" value="DD-peptidase/beta-lactamase superfamily"/>
    <property type="match status" value="2"/>
</dbReference>
<dbReference type="NCBIfam" id="NF008322">
    <property type="entry name" value="PRK11113.1"/>
    <property type="match status" value="1"/>
</dbReference>
<evidence type="ECO:0000256" key="2">
    <source>
        <dbReference type="ARBA" id="ARBA00022801"/>
    </source>
</evidence>
<dbReference type="InterPro" id="IPR012338">
    <property type="entry name" value="Beta-lactam/transpept-like"/>
</dbReference>
<comment type="similarity">
    <text evidence="1">Belongs to the peptidase S13 family.</text>
</comment>
<dbReference type="InterPro" id="IPR000667">
    <property type="entry name" value="Peptidase_S13"/>
</dbReference>
<dbReference type="PRINTS" id="PR00922">
    <property type="entry name" value="DADACBPTASE3"/>
</dbReference>
<keyword evidence="3" id="KW-0732">Signal</keyword>
<keyword evidence="4" id="KW-0645">Protease</keyword>
<dbReference type="Pfam" id="PF02113">
    <property type="entry name" value="Peptidase_S13"/>
    <property type="match status" value="1"/>
</dbReference>
<sequence length="486" mass="53617">MTLLKRSKFISLTTAVYCFFSAPFALANNPIIDEYKSYLPDGANLTLLVQGINQKEPIYAYNELQQSLPASTLKVITALAALLELGEHFTFTTQFEIDKEENIENGEVQNLTLRFTGDPSFTRQDLKKMIDSLKGAGINRIKGNLIIDVSAFSGHDKAPGWSWNDLTQCFNAPPSPAIIDRNCFSFSLSAKKSGEIAEINIADFYPVNVISTVNVLDENDTNLKHCELDVRPGDLNLFLLTGCMRKRKDPIALGFSVQDGAHYAGQLTSIYLANAGITVDGSIVRQTLIKPIGQVMVQHNSEPLRVLLKTMLKKSDNLIADTLFRTIGQHRYSTSGTWSNSEKAIREILSEQANIDLGNNVIVDGSGLSRYNLITPQIMMQVLQFIGVNDNQLNFIEMLPEAGKDGTLAYRGGLDAAGVNGKVNAKTGALRGVYNLAGFITGSSGKKIAFVQFITGYSVSPEDYKNRRAPLVKFESRLYKDIYQKN</sequence>
<dbReference type="GO" id="GO:0009002">
    <property type="term" value="F:serine-type D-Ala-D-Ala carboxypeptidase activity"/>
    <property type="evidence" value="ECO:0007669"/>
    <property type="project" value="UniProtKB-EC"/>
</dbReference>
<dbReference type="Proteomes" id="UP001589758">
    <property type="component" value="Unassembled WGS sequence"/>
</dbReference>
<evidence type="ECO:0000256" key="3">
    <source>
        <dbReference type="SAM" id="SignalP"/>
    </source>
</evidence>
<dbReference type="PANTHER" id="PTHR30023:SF0">
    <property type="entry name" value="PENICILLIN-SENSITIVE CARBOXYPEPTIDASE A"/>
    <property type="match status" value="1"/>
</dbReference>
<feature type="chain" id="PRO_5047341404" evidence="3">
    <location>
        <begin position="28"/>
        <end position="486"/>
    </location>
</feature>
<reference evidence="4 5" key="1">
    <citation type="submission" date="2024-09" db="EMBL/GenBank/DDBJ databases">
        <authorList>
            <person name="Sun Q."/>
            <person name="Mori K."/>
        </authorList>
    </citation>
    <scope>NUCLEOTIDE SEQUENCE [LARGE SCALE GENOMIC DNA]</scope>
    <source>
        <strain evidence="4 5">CCM 8545</strain>
    </source>
</reference>
<feature type="signal peptide" evidence="3">
    <location>
        <begin position="1"/>
        <end position="27"/>
    </location>
</feature>
<accession>A0ABV6C959</accession>
<organism evidence="4 5">
    <name type="scientific">Thorsellia kenyensis</name>
    <dbReference type="NCBI Taxonomy" id="1549888"/>
    <lineage>
        <taxon>Bacteria</taxon>
        <taxon>Pseudomonadati</taxon>
        <taxon>Pseudomonadota</taxon>
        <taxon>Gammaproteobacteria</taxon>
        <taxon>Enterobacterales</taxon>
        <taxon>Thorselliaceae</taxon>
        <taxon>Thorsellia</taxon>
    </lineage>
</organism>
<evidence type="ECO:0000313" key="4">
    <source>
        <dbReference type="EMBL" id="MFC0179504.1"/>
    </source>
</evidence>
<keyword evidence="4" id="KW-0121">Carboxypeptidase</keyword>